<protein>
    <recommendedName>
        <fullName evidence="2">DDB1- and CUL4-associated factor 12 beta-propeller domain-containing protein</fullName>
    </recommendedName>
</protein>
<feature type="region of interest" description="Disordered" evidence="1">
    <location>
        <begin position="1"/>
        <end position="24"/>
    </location>
</feature>
<dbReference type="Pfam" id="PF23760">
    <property type="entry name" value="Beta-prop_DCAF12"/>
    <property type="match status" value="1"/>
</dbReference>
<organism evidence="3 4">
    <name type="scientific">Cirrhinus mrigala</name>
    <name type="common">Mrigala</name>
    <dbReference type="NCBI Taxonomy" id="683832"/>
    <lineage>
        <taxon>Eukaryota</taxon>
        <taxon>Metazoa</taxon>
        <taxon>Chordata</taxon>
        <taxon>Craniata</taxon>
        <taxon>Vertebrata</taxon>
        <taxon>Euteleostomi</taxon>
        <taxon>Actinopterygii</taxon>
        <taxon>Neopterygii</taxon>
        <taxon>Teleostei</taxon>
        <taxon>Ostariophysi</taxon>
        <taxon>Cypriniformes</taxon>
        <taxon>Cyprinidae</taxon>
        <taxon>Labeoninae</taxon>
        <taxon>Labeonini</taxon>
        <taxon>Cirrhinus</taxon>
    </lineage>
</organism>
<evidence type="ECO:0000256" key="1">
    <source>
        <dbReference type="SAM" id="MobiDB-lite"/>
    </source>
</evidence>
<sequence length="80" mass="9082">VPACPAQRVMRSTGGRAGGREFRPQQQHEWSFQRSLRGFAAGRIPGILREREFSLGRLNKVFASQWLNHRQVVCGTKCNT</sequence>
<feature type="non-terminal residue" evidence="3">
    <location>
        <position position="1"/>
    </location>
</feature>
<gene>
    <name evidence="3" type="ORF">M9458_042495</name>
</gene>
<accession>A0ABD0NMA5</accession>
<dbReference type="AlphaFoldDB" id="A0ABD0NMA5"/>
<feature type="domain" description="DDB1- and CUL4-associated factor 12 beta-propeller" evidence="2">
    <location>
        <begin position="44"/>
        <end position="80"/>
    </location>
</feature>
<name>A0ABD0NMA5_CIRMR</name>
<reference evidence="3 4" key="1">
    <citation type="submission" date="2024-05" db="EMBL/GenBank/DDBJ databases">
        <title>Genome sequencing and assembly of Indian major carp, Cirrhinus mrigala (Hamilton, 1822).</title>
        <authorList>
            <person name="Mohindra V."/>
            <person name="Chowdhury L.M."/>
            <person name="Lal K."/>
            <person name="Jena J.K."/>
        </authorList>
    </citation>
    <scope>NUCLEOTIDE SEQUENCE [LARGE SCALE GENOMIC DNA]</scope>
    <source>
        <strain evidence="3">CM1030</strain>
        <tissue evidence="3">Blood</tissue>
    </source>
</reference>
<evidence type="ECO:0000313" key="4">
    <source>
        <dbReference type="Proteomes" id="UP001529510"/>
    </source>
</evidence>
<dbReference type="Proteomes" id="UP001529510">
    <property type="component" value="Unassembled WGS sequence"/>
</dbReference>
<evidence type="ECO:0000259" key="2">
    <source>
        <dbReference type="Pfam" id="PF23760"/>
    </source>
</evidence>
<comment type="caution">
    <text evidence="3">The sequence shown here is derived from an EMBL/GenBank/DDBJ whole genome shotgun (WGS) entry which is preliminary data.</text>
</comment>
<feature type="non-terminal residue" evidence="3">
    <location>
        <position position="80"/>
    </location>
</feature>
<dbReference type="EMBL" id="JAMKFB020000021">
    <property type="protein sequence ID" value="KAL0163099.1"/>
    <property type="molecule type" value="Genomic_DNA"/>
</dbReference>
<dbReference type="InterPro" id="IPR056151">
    <property type="entry name" value="Beta-prop_DCAF12"/>
</dbReference>
<keyword evidence="4" id="KW-1185">Reference proteome</keyword>
<proteinExistence type="predicted"/>
<evidence type="ECO:0000313" key="3">
    <source>
        <dbReference type="EMBL" id="KAL0163099.1"/>
    </source>
</evidence>